<dbReference type="InterPro" id="IPR010982">
    <property type="entry name" value="Lambda_DNA-bd_dom_sf"/>
</dbReference>
<gene>
    <name evidence="2" type="ORF">DWW08_19940</name>
</gene>
<dbReference type="Pfam" id="PF01381">
    <property type="entry name" value="HTH_3"/>
    <property type="match status" value="1"/>
</dbReference>
<name>A0A412XUL0_BACFG</name>
<evidence type="ECO:0000313" key="3">
    <source>
        <dbReference type="Proteomes" id="UP000286270"/>
    </source>
</evidence>
<dbReference type="RefSeq" id="WP_122143427.1">
    <property type="nucleotide sequence ID" value="NZ_JAFKPL010000001.1"/>
</dbReference>
<dbReference type="InterPro" id="IPR001387">
    <property type="entry name" value="Cro/C1-type_HTH"/>
</dbReference>
<feature type="domain" description="HTH cro/C1-type" evidence="1">
    <location>
        <begin position="1"/>
        <end position="47"/>
    </location>
</feature>
<dbReference type="Gene3D" id="1.10.260.40">
    <property type="entry name" value="lambda repressor-like DNA-binding domains"/>
    <property type="match status" value="1"/>
</dbReference>
<dbReference type="CDD" id="cd00093">
    <property type="entry name" value="HTH_XRE"/>
    <property type="match status" value="1"/>
</dbReference>
<protein>
    <submittedName>
        <fullName evidence="2">XRE family transcriptional regulator</fullName>
    </submittedName>
</protein>
<evidence type="ECO:0000313" key="2">
    <source>
        <dbReference type="EMBL" id="RGV48894.1"/>
    </source>
</evidence>
<organism evidence="2 3">
    <name type="scientific">Bacteroides fragilis</name>
    <dbReference type="NCBI Taxonomy" id="817"/>
    <lineage>
        <taxon>Bacteria</taxon>
        <taxon>Pseudomonadati</taxon>
        <taxon>Bacteroidota</taxon>
        <taxon>Bacteroidia</taxon>
        <taxon>Bacteroidales</taxon>
        <taxon>Bacteroidaceae</taxon>
        <taxon>Bacteroides</taxon>
    </lineage>
</organism>
<evidence type="ECO:0000259" key="1">
    <source>
        <dbReference type="PROSITE" id="PS50943"/>
    </source>
</evidence>
<proteinExistence type="predicted"/>
<dbReference type="PROSITE" id="PS50943">
    <property type="entry name" value="HTH_CROC1"/>
    <property type="match status" value="1"/>
</dbReference>
<dbReference type="EMBL" id="QRZH01000022">
    <property type="protein sequence ID" value="RGV48894.1"/>
    <property type="molecule type" value="Genomic_DNA"/>
</dbReference>
<dbReference type="AlphaFoldDB" id="A0A412XUL0"/>
<sequence>MASLRKKANLSTTQASEMMEISRSLLSKLEHGKNMSTEKLADIIAYYIAFIEENSEVKISCREILNEIIMQASPFS</sequence>
<accession>A0A412XUL0</accession>
<dbReference type="Proteomes" id="UP000286270">
    <property type="component" value="Unassembled WGS sequence"/>
</dbReference>
<reference evidence="2 3" key="1">
    <citation type="submission" date="2018-08" db="EMBL/GenBank/DDBJ databases">
        <title>A genome reference for cultivated species of the human gut microbiota.</title>
        <authorList>
            <person name="Zou Y."/>
            <person name="Xue W."/>
            <person name="Luo G."/>
        </authorList>
    </citation>
    <scope>NUCLEOTIDE SEQUENCE [LARGE SCALE GENOMIC DNA]</scope>
    <source>
        <strain evidence="2 3">AF14-26</strain>
    </source>
</reference>
<comment type="caution">
    <text evidence="2">The sequence shown here is derived from an EMBL/GenBank/DDBJ whole genome shotgun (WGS) entry which is preliminary data.</text>
</comment>
<dbReference type="SUPFAM" id="SSF47413">
    <property type="entry name" value="lambda repressor-like DNA-binding domains"/>
    <property type="match status" value="1"/>
</dbReference>
<dbReference type="GO" id="GO:0003677">
    <property type="term" value="F:DNA binding"/>
    <property type="evidence" value="ECO:0007669"/>
    <property type="project" value="InterPro"/>
</dbReference>